<feature type="transmembrane region" description="Helical" evidence="1">
    <location>
        <begin position="126"/>
        <end position="145"/>
    </location>
</feature>
<feature type="domain" description="DUF7201" evidence="2">
    <location>
        <begin position="5"/>
        <end position="113"/>
    </location>
</feature>
<evidence type="ECO:0000256" key="1">
    <source>
        <dbReference type="SAM" id="Phobius"/>
    </source>
</evidence>
<name>A0A382X504_9ZZZZ</name>
<evidence type="ECO:0000313" key="3">
    <source>
        <dbReference type="EMBL" id="SVD66246.1"/>
    </source>
</evidence>
<dbReference type="AlphaFoldDB" id="A0A382X504"/>
<dbReference type="InterPro" id="IPR055625">
    <property type="entry name" value="DUF7201"/>
</dbReference>
<dbReference type="Pfam" id="PF23831">
    <property type="entry name" value="DUF7201"/>
    <property type="match status" value="1"/>
</dbReference>
<accession>A0A382X504</accession>
<keyword evidence="1" id="KW-0472">Membrane</keyword>
<organism evidence="3">
    <name type="scientific">marine metagenome</name>
    <dbReference type="NCBI Taxonomy" id="408172"/>
    <lineage>
        <taxon>unclassified sequences</taxon>
        <taxon>metagenomes</taxon>
        <taxon>ecological metagenomes</taxon>
    </lineage>
</organism>
<reference evidence="3" key="1">
    <citation type="submission" date="2018-05" db="EMBL/GenBank/DDBJ databases">
        <authorList>
            <person name="Lanie J.A."/>
            <person name="Ng W.-L."/>
            <person name="Kazmierczak K.M."/>
            <person name="Andrzejewski T.M."/>
            <person name="Davidsen T.M."/>
            <person name="Wayne K.J."/>
            <person name="Tettelin H."/>
            <person name="Glass J.I."/>
            <person name="Rusch D."/>
            <person name="Podicherti R."/>
            <person name="Tsui H.-C.T."/>
            <person name="Winkler M.E."/>
        </authorList>
    </citation>
    <scope>NUCLEOTIDE SEQUENCE</scope>
</reference>
<sequence length="147" mass="16558">MADSDIQKLNTQLQVLKNEVGQVSTVNSKLDQAIDKLTDISASIKSMLAVHEEKLAKQEEIDKAIFNLLENRRVESDNKFEDIHGRLNKSVDNLRQEVELSEKRLMCEIKTLASNLDGRIGVFEKYRYIIIGASIIIGLSMPSILSV</sequence>
<proteinExistence type="predicted"/>
<dbReference type="EMBL" id="UINC01165065">
    <property type="protein sequence ID" value="SVD66246.1"/>
    <property type="molecule type" value="Genomic_DNA"/>
</dbReference>
<gene>
    <name evidence="3" type="ORF">METZ01_LOCUS419100</name>
</gene>
<evidence type="ECO:0000259" key="2">
    <source>
        <dbReference type="Pfam" id="PF23831"/>
    </source>
</evidence>
<keyword evidence="1" id="KW-0812">Transmembrane</keyword>
<feature type="non-terminal residue" evidence="3">
    <location>
        <position position="147"/>
    </location>
</feature>
<protein>
    <recommendedName>
        <fullName evidence="2">DUF7201 domain-containing protein</fullName>
    </recommendedName>
</protein>
<keyword evidence="1" id="KW-1133">Transmembrane helix</keyword>